<keyword evidence="5" id="KW-1185">Reference proteome</keyword>
<gene>
    <name evidence="4" type="ORF">TBC1_12370</name>
</gene>
<feature type="signal peptide" evidence="2">
    <location>
        <begin position="1"/>
        <end position="19"/>
    </location>
</feature>
<organism evidence="4">
    <name type="scientific">Lentimicrobium saccharophilum</name>
    <dbReference type="NCBI Taxonomy" id="1678841"/>
    <lineage>
        <taxon>Bacteria</taxon>
        <taxon>Pseudomonadati</taxon>
        <taxon>Bacteroidota</taxon>
        <taxon>Bacteroidia</taxon>
        <taxon>Bacteroidales</taxon>
        <taxon>Lentimicrobiaceae</taxon>
        <taxon>Lentimicrobium</taxon>
    </lineage>
</organism>
<evidence type="ECO:0000313" key="5">
    <source>
        <dbReference type="Proteomes" id="UP000053091"/>
    </source>
</evidence>
<dbReference type="EMBL" id="DF968183">
    <property type="protein sequence ID" value="GAP44561.1"/>
    <property type="molecule type" value="Genomic_DNA"/>
</dbReference>
<sequence>MKIFFAAILLVLSVMALSAQDIRVVDYNQLKPYLEKKNDTIYVVNFWATWCLPCVKEMPYFQKIHDQYAGRGVNVLLVSLDFVNHIDSRLKPFIQKHQLTPEVIVLNDPDANSWISQVNPAWSGALPATLVYDGQSVDFYEKSFTYEELEQIVKQKLENK</sequence>
<evidence type="ECO:0000313" key="4">
    <source>
        <dbReference type="EMBL" id="GAP44561.1"/>
    </source>
</evidence>
<evidence type="ECO:0000259" key="3">
    <source>
        <dbReference type="PROSITE" id="PS51352"/>
    </source>
</evidence>
<dbReference type="RefSeq" id="WP_062044067.1">
    <property type="nucleotide sequence ID" value="NZ_DF968183.1"/>
</dbReference>
<dbReference type="PANTHER" id="PTHR42852:SF13">
    <property type="entry name" value="PROTEIN DIPZ"/>
    <property type="match status" value="1"/>
</dbReference>
<dbReference type="AlphaFoldDB" id="A0A0S7C350"/>
<dbReference type="PROSITE" id="PS00194">
    <property type="entry name" value="THIOREDOXIN_1"/>
    <property type="match status" value="1"/>
</dbReference>
<dbReference type="GO" id="GO:0016209">
    <property type="term" value="F:antioxidant activity"/>
    <property type="evidence" value="ECO:0007669"/>
    <property type="project" value="InterPro"/>
</dbReference>
<accession>A0A0S7C350</accession>
<dbReference type="PROSITE" id="PS51352">
    <property type="entry name" value="THIOREDOXIN_2"/>
    <property type="match status" value="1"/>
</dbReference>
<proteinExistence type="predicted"/>
<dbReference type="InterPro" id="IPR036249">
    <property type="entry name" value="Thioredoxin-like_sf"/>
</dbReference>
<dbReference type="Gene3D" id="3.40.30.10">
    <property type="entry name" value="Glutaredoxin"/>
    <property type="match status" value="1"/>
</dbReference>
<dbReference type="SUPFAM" id="SSF52833">
    <property type="entry name" value="Thioredoxin-like"/>
    <property type="match status" value="1"/>
</dbReference>
<dbReference type="STRING" id="1678841.TBC1_12370"/>
<evidence type="ECO:0000256" key="1">
    <source>
        <dbReference type="ARBA" id="ARBA00023284"/>
    </source>
</evidence>
<keyword evidence="1" id="KW-0676">Redox-active center</keyword>
<evidence type="ECO:0000256" key="2">
    <source>
        <dbReference type="SAM" id="SignalP"/>
    </source>
</evidence>
<reference evidence="4" key="1">
    <citation type="journal article" date="2015" name="Genome Announc.">
        <title>Draft Genome Sequence of Bacteroidales Strain TBC1, a Novel Isolate from a Methanogenic Wastewater Treatment System.</title>
        <authorList>
            <person name="Tourlousse D.M."/>
            <person name="Matsuura N."/>
            <person name="Sun L."/>
            <person name="Toyonaga M."/>
            <person name="Kuroda K."/>
            <person name="Ohashi A."/>
            <person name="Cruz R."/>
            <person name="Yamaguchi T."/>
            <person name="Sekiguchi Y."/>
        </authorList>
    </citation>
    <scope>NUCLEOTIDE SEQUENCE [LARGE SCALE GENOMIC DNA]</scope>
    <source>
        <strain evidence="4">TBC1</strain>
    </source>
</reference>
<protein>
    <submittedName>
        <fullName evidence="4">AhpC/TSA family</fullName>
    </submittedName>
</protein>
<dbReference type="InterPro" id="IPR000866">
    <property type="entry name" value="AhpC/TSA"/>
</dbReference>
<dbReference type="OrthoDB" id="9794348at2"/>
<dbReference type="InterPro" id="IPR050553">
    <property type="entry name" value="Thioredoxin_ResA/DsbE_sf"/>
</dbReference>
<dbReference type="Proteomes" id="UP000053091">
    <property type="component" value="Unassembled WGS sequence"/>
</dbReference>
<dbReference type="PANTHER" id="PTHR42852">
    <property type="entry name" value="THIOL:DISULFIDE INTERCHANGE PROTEIN DSBE"/>
    <property type="match status" value="1"/>
</dbReference>
<dbReference type="InterPro" id="IPR017937">
    <property type="entry name" value="Thioredoxin_CS"/>
</dbReference>
<dbReference type="GO" id="GO:0016491">
    <property type="term" value="F:oxidoreductase activity"/>
    <property type="evidence" value="ECO:0007669"/>
    <property type="project" value="InterPro"/>
</dbReference>
<dbReference type="CDD" id="cd02966">
    <property type="entry name" value="TlpA_like_family"/>
    <property type="match status" value="1"/>
</dbReference>
<feature type="chain" id="PRO_5006633484" evidence="2">
    <location>
        <begin position="20"/>
        <end position="160"/>
    </location>
</feature>
<name>A0A0S7C350_9BACT</name>
<feature type="domain" description="Thioredoxin" evidence="3">
    <location>
        <begin position="6"/>
        <end position="158"/>
    </location>
</feature>
<dbReference type="Pfam" id="PF00578">
    <property type="entry name" value="AhpC-TSA"/>
    <property type="match status" value="1"/>
</dbReference>
<keyword evidence="2" id="KW-0732">Signal</keyword>
<dbReference type="InterPro" id="IPR013766">
    <property type="entry name" value="Thioredoxin_domain"/>
</dbReference>